<dbReference type="SUPFAM" id="SSF159941">
    <property type="entry name" value="MM3350-like"/>
    <property type="match status" value="1"/>
</dbReference>
<dbReference type="AlphaFoldDB" id="G5H8X1"/>
<reference evidence="2 3" key="1">
    <citation type="submission" date="2011-08" db="EMBL/GenBank/DDBJ databases">
        <title>The Genome Sequence of Alistipes indistinctus YIT 12060.</title>
        <authorList>
            <consortium name="The Broad Institute Genome Sequencing Platform"/>
            <person name="Earl A."/>
            <person name="Ward D."/>
            <person name="Feldgarden M."/>
            <person name="Gevers D."/>
            <person name="Morotomi M."/>
            <person name="Young S.K."/>
            <person name="Zeng Q."/>
            <person name="Gargeya S."/>
            <person name="Fitzgerald M."/>
            <person name="Haas B."/>
            <person name="Abouelleil A."/>
            <person name="Alvarado L."/>
            <person name="Arachchi H.M."/>
            <person name="Berlin A."/>
            <person name="Brown A."/>
            <person name="Chapman S.B."/>
            <person name="Chen Z."/>
            <person name="Dunbar C."/>
            <person name="Freedman E."/>
            <person name="Gearin G."/>
            <person name="Gellesch M."/>
            <person name="Goldberg J."/>
            <person name="Griggs A."/>
            <person name="Gujja S."/>
            <person name="Heiman D."/>
            <person name="Howarth C."/>
            <person name="Larson L."/>
            <person name="Lui A."/>
            <person name="MacDonald P.J.P."/>
            <person name="Montmayeur A."/>
            <person name="Murphy C."/>
            <person name="Neiman D."/>
            <person name="Pearson M."/>
            <person name="Priest M."/>
            <person name="Roberts A."/>
            <person name="Saif S."/>
            <person name="Shea T."/>
            <person name="Shenoy N."/>
            <person name="Sisk P."/>
            <person name="Stolte C."/>
            <person name="Sykes S."/>
            <person name="Wortman J."/>
            <person name="Nusbaum C."/>
            <person name="Birren B."/>
        </authorList>
    </citation>
    <scope>NUCLEOTIDE SEQUENCE [LARGE SCALE GENOMIC DNA]</scope>
    <source>
        <strain evidence="2 3">YIT 12060</strain>
    </source>
</reference>
<comment type="caution">
    <text evidence="2">The sequence shown here is derived from an EMBL/GenBank/DDBJ whole genome shotgun (WGS) entry which is preliminary data.</text>
</comment>
<organism evidence="2 3">
    <name type="scientific">Alistipes indistinctus YIT 12060</name>
    <dbReference type="NCBI Taxonomy" id="742725"/>
    <lineage>
        <taxon>Bacteria</taxon>
        <taxon>Pseudomonadati</taxon>
        <taxon>Bacteroidota</taxon>
        <taxon>Bacteroidia</taxon>
        <taxon>Bacteroidales</taxon>
        <taxon>Rikenellaceae</taxon>
        <taxon>Alistipes</taxon>
    </lineage>
</organism>
<dbReference type="eggNOG" id="ENOG502ZZB9">
    <property type="taxonomic scope" value="Bacteria"/>
</dbReference>
<dbReference type="HOGENOM" id="CLU_108362_0_0_10"/>
<evidence type="ECO:0000313" key="2">
    <source>
        <dbReference type="EMBL" id="EHB92008.1"/>
    </source>
</evidence>
<proteinExistence type="predicted"/>
<dbReference type="Pfam" id="PF07929">
    <property type="entry name" value="PRiA4_ORF3"/>
    <property type="match status" value="1"/>
</dbReference>
<keyword evidence="3" id="KW-1185">Reference proteome</keyword>
<dbReference type="OrthoDB" id="666725at2"/>
<dbReference type="Proteomes" id="UP000006008">
    <property type="component" value="Unassembled WGS sequence"/>
</dbReference>
<feature type="domain" description="Plasmid pRiA4b Orf3-like" evidence="1">
    <location>
        <begin position="8"/>
        <end position="136"/>
    </location>
</feature>
<accession>G5H8X1</accession>
<gene>
    <name evidence="2" type="ORF">HMPREF9450_02057</name>
</gene>
<evidence type="ECO:0000259" key="1">
    <source>
        <dbReference type="Pfam" id="PF07929"/>
    </source>
</evidence>
<dbReference type="STRING" id="742725.HMPREF9450_02057"/>
<dbReference type="GeneID" id="92814919"/>
<sequence>MLLQFRMLSDEDDNFLRDYLLPPEMTLADLHVFISDDLKYEKENMTSFFTSDREWNRLSEYTYLDLGLGEDEGVEGTSVPGAMSDMTLADVIRQNHNRLIYQFDAVGDRAFYLELVDARRDEEGGPQLLLANGEAPDQFDPSASPVNRSIFDEIMSDFDDFDGNESYADDE</sequence>
<dbReference type="Gene3D" id="3.10.290.30">
    <property type="entry name" value="MM3350-like"/>
    <property type="match status" value="1"/>
</dbReference>
<evidence type="ECO:0000313" key="3">
    <source>
        <dbReference type="Proteomes" id="UP000006008"/>
    </source>
</evidence>
<dbReference type="RefSeq" id="WP_009134863.1">
    <property type="nucleotide sequence ID" value="NZ_CP102250.1"/>
</dbReference>
<dbReference type="EMBL" id="ADLD01000013">
    <property type="protein sequence ID" value="EHB92008.1"/>
    <property type="molecule type" value="Genomic_DNA"/>
</dbReference>
<dbReference type="PATRIC" id="fig|742725.3.peg.2155"/>
<name>G5H8X1_9BACT</name>
<dbReference type="InterPro" id="IPR024047">
    <property type="entry name" value="MM3350-like_sf"/>
</dbReference>
<protein>
    <recommendedName>
        <fullName evidence="1">Plasmid pRiA4b Orf3-like domain-containing protein</fullName>
    </recommendedName>
</protein>
<dbReference type="InterPro" id="IPR012912">
    <property type="entry name" value="Plasmid_pRiA4b_Orf3-like"/>
</dbReference>